<name>A0AAD8BJC2_BIOPF</name>
<reference evidence="1" key="2">
    <citation type="submission" date="2023-04" db="EMBL/GenBank/DDBJ databases">
        <authorList>
            <person name="Bu L."/>
            <person name="Lu L."/>
            <person name="Laidemitt M.R."/>
            <person name="Zhang S.M."/>
            <person name="Mutuku M."/>
            <person name="Mkoji G."/>
            <person name="Steinauer M."/>
            <person name="Loker E.S."/>
        </authorList>
    </citation>
    <scope>NUCLEOTIDE SEQUENCE</scope>
    <source>
        <strain evidence="1">KasaAsao</strain>
        <tissue evidence="1">Whole Snail</tissue>
    </source>
</reference>
<accession>A0AAD8BJC2</accession>
<proteinExistence type="predicted"/>
<sequence>MEKEVIDCWTLTMIQFNRSIGIITRYSYYNCIFFSFSHSRRLKYVRARVDRNAPA</sequence>
<dbReference type="Proteomes" id="UP001233172">
    <property type="component" value="Unassembled WGS sequence"/>
</dbReference>
<reference evidence="1" key="1">
    <citation type="journal article" date="2023" name="PLoS Negl. Trop. Dis.">
        <title>A genome sequence for Biomphalaria pfeifferi, the major vector snail for the human-infecting parasite Schistosoma mansoni.</title>
        <authorList>
            <person name="Bu L."/>
            <person name="Lu L."/>
            <person name="Laidemitt M.R."/>
            <person name="Zhang S.M."/>
            <person name="Mutuku M."/>
            <person name="Mkoji G."/>
            <person name="Steinauer M."/>
            <person name="Loker E.S."/>
        </authorList>
    </citation>
    <scope>NUCLEOTIDE SEQUENCE</scope>
    <source>
        <strain evidence="1">KasaAsao</strain>
    </source>
</reference>
<comment type="caution">
    <text evidence="1">The sequence shown here is derived from an EMBL/GenBank/DDBJ whole genome shotgun (WGS) entry which is preliminary data.</text>
</comment>
<protein>
    <submittedName>
        <fullName evidence="1">Uncharacterized protein</fullName>
    </submittedName>
</protein>
<evidence type="ECO:0000313" key="2">
    <source>
        <dbReference type="Proteomes" id="UP001233172"/>
    </source>
</evidence>
<keyword evidence="2" id="KW-1185">Reference proteome</keyword>
<organism evidence="1 2">
    <name type="scientific">Biomphalaria pfeifferi</name>
    <name type="common">Bloodfluke planorb</name>
    <name type="synonym">Freshwater snail</name>
    <dbReference type="NCBI Taxonomy" id="112525"/>
    <lineage>
        <taxon>Eukaryota</taxon>
        <taxon>Metazoa</taxon>
        <taxon>Spiralia</taxon>
        <taxon>Lophotrochozoa</taxon>
        <taxon>Mollusca</taxon>
        <taxon>Gastropoda</taxon>
        <taxon>Heterobranchia</taxon>
        <taxon>Euthyneura</taxon>
        <taxon>Panpulmonata</taxon>
        <taxon>Hygrophila</taxon>
        <taxon>Lymnaeoidea</taxon>
        <taxon>Planorbidae</taxon>
        <taxon>Biomphalaria</taxon>
    </lineage>
</organism>
<evidence type="ECO:0000313" key="1">
    <source>
        <dbReference type="EMBL" id="KAK0055693.1"/>
    </source>
</evidence>
<dbReference type="AlphaFoldDB" id="A0AAD8BJC2"/>
<dbReference type="EMBL" id="JASAOG010000068">
    <property type="protein sequence ID" value="KAK0055693.1"/>
    <property type="molecule type" value="Genomic_DNA"/>
</dbReference>
<feature type="non-terminal residue" evidence="1">
    <location>
        <position position="55"/>
    </location>
</feature>
<gene>
    <name evidence="1" type="ORF">Bpfe_014968</name>
</gene>